<geneLocation type="chloroplast" evidence="2"/>
<keyword evidence="1" id="KW-0472">Membrane</keyword>
<organism evidence="2">
    <name type="scientific">Tisochrysis lutea</name>
    <dbReference type="NCBI Taxonomy" id="1321669"/>
    <lineage>
        <taxon>Eukaryota</taxon>
        <taxon>Haptista</taxon>
        <taxon>Haptophyta</taxon>
        <taxon>Prymnesiophyceae</taxon>
        <taxon>Isochrysidales</taxon>
        <taxon>Isochrysidaceae</taxon>
        <taxon>Tisochrysis</taxon>
    </lineage>
</organism>
<dbReference type="AlphaFoldDB" id="A0A3T0NK79"/>
<keyword evidence="1" id="KW-0812">Transmembrane</keyword>
<keyword evidence="2" id="KW-0150">Chloroplast</keyword>
<sequence>MESRRLPVILERGGSLLAYILPLVEAIYFFGARIFLYPNDTNLKIFFLKYLQGVVLFYQSNMYLCFGLTITIFMICTNNSIPIIGTKLPLTRFIRMNVVQAVLVQVFITCIGQVFLISPNFIKNSVLGTFIANGCFFAIVGLVFYSAFLIALGRYPRIPIITESARLQTWAGENR</sequence>
<reference evidence="2" key="1">
    <citation type="journal article" date="2019" name="Mitochondrial DNA Part B Resour">
        <title>The chloroplast genome of the marine microalga Tisochrysis lutea.</title>
        <authorList>
            <person name="Mendez-Leyva A.B."/>
            <person name="Guo J."/>
            <person name="Mudd E.A."/>
            <person name="Wong J."/>
            <person name="Schwartz J.-M."/>
            <person name="Day A."/>
        </authorList>
    </citation>
    <scope>NUCLEOTIDE SEQUENCE</scope>
</reference>
<dbReference type="GeneID" id="38947065"/>
<feature type="transmembrane region" description="Helical" evidence="1">
    <location>
        <begin position="130"/>
        <end position="152"/>
    </location>
</feature>
<keyword evidence="1" id="KW-1133">Transmembrane helix</keyword>
<accession>A0A3T0NK79</accession>
<feature type="transmembrane region" description="Helical" evidence="1">
    <location>
        <begin position="98"/>
        <end position="118"/>
    </location>
</feature>
<feature type="transmembrane region" description="Helical" evidence="1">
    <location>
        <begin position="56"/>
        <end position="77"/>
    </location>
</feature>
<evidence type="ECO:0000313" key="2">
    <source>
        <dbReference type="EMBL" id="AZW07325.1"/>
    </source>
</evidence>
<evidence type="ECO:0000256" key="1">
    <source>
        <dbReference type="SAM" id="Phobius"/>
    </source>
</evidence>
<proteinExistence type="predicted"/>
<gene>
    <name evidence="2" type="primary">ycf60</name>
</gene>
<dbReference type="RefSeq" id="YP_009550206.1">
    <property type="nucleotide sequence ID" value="NC_040291.1"/>
</dbReference>
<name>A0A3T0NK79_9EUKA</name>
<keyword evidence="2" id="KW-0934">Plastid</keyword>
<feature type="transmembrane region" description="Helical" evidence="1">
    <location>
        <begin position="16"/>
        <end position="36"/>
    </location>
</feature>
<dbReference type="EMBL" id="MF795089">
    <property type="protein sequence ID" value="AZW07325.1"/>
    <property type="molecule type" value="Genomic_DNA"/>
</dbReference>
<protein>
    <submittedName>
        <fullName evidence="2">Ycf60</fullName>
    </submittedName>
</protein>